<proteinExistence type="predicted"/>
<name>A0AA49JGD9_9BACT</name>
<dbReference type="EMBL" id="CP120682">
    <property type="protein sequence ID" value="WKN37059.1"/>
    <property type="molecule type" value="Genomic_DNA"/>
</dbReference>
<sequence>MKNKPFDKALELSGFNASLHKEKIHPSTIDFLNKYGVSTELIQFFTDYSFDQSVQIGNIYFDRVNDFEEHNLDEMSINCIETDLLIIGSGLNGDPIVVDLKNLQVGFVFHDELWDDEEIVLAREILVDMNCGIEDFYLNAVQIENYPVDAYQAEEYINQDG</sequence>
<evidence type="ECO:0000313" key="1">
    <source>
        <dbReference type="EMBL" id="WKN37059.1"/>
    </source>
</evidence>
<organism evidence="1">
    <name type="scientific">Roseihalotalea indica</name>
    <dbReference type="NCBI Taxonomy" id="2867963"/>
    <lineage>
        <taxon>Bacteria</taxon>
        <taxon>Pseudomonadati</taxon>
        <taxon>Bacteroidota</taxon>
        <taxon>Cytophagia</taxon>
        <taxon>Cytophagales</taxon>
        <taxon>Catalimonadaceae</taxon>
        <taxon>Roseihalotalea</taxon>
    </lineage>
</organism>
<protein>
    <submittedName>
        <fullName evidence="1">Uncharacterized protein</fullName>
    </submittedName>
</protein>
<gene>
    <name evidence="1" type="ORF">K4G66_32330</name>
</gene>
<reference evidence="1" key="2">
    <citation type="journal article" date="2024" name="Antonie Van Leeuwenhoek">
        <title>Roseihalotalea indica gen. nov., sp. nov., a halophilic Bacteroidetes from mesopelagic Southwest Indian Ocean with higher carbohydrate metabolic potential.</title>
        <authorList>
            <person name="Chen B."/>
            <person name="Zhang M."/>
            <person name="Lin D."/>
            <person name="Ye J."/>
            <person name="Tang K."/>
        </authorList>
    </citation>
    <scope>NUCLEOTIDE SEQUENCE</scope>
    <source>
        <strain evidence="1">TK19036</strain>
    </source>
</reference>
<reference evidence="1" key="1">
    <citation type="journal article" date="2023" name="Comput. Struct. Biotechnol. J.">
        <title>Discovery of a novel marine Bacteroidetes with a rich repertoire of carbohydrate-active enzymes.</title>
        <authorList>
            <person name="Chen B."/>
            <person name="Liu G."/>
            <person name="Chen Q."/>
            <person name="Wang H."/>
            <person name="Liu L."/>
            <person name="Tang K."/>
        </authorList>
    </citation>
    <scope>NUCLEOTIDE SEQUENCE</scope>
    <source>
        <strain evidence="1">TK19036</strain>
    </source>
</reference>
<dbReference type="AlphaFoldDB" id="A0AA49JGD9"/>
<accession>A0AA49JGD9</accession>